<reference evidence="1" key="1">
    <citation type="submission" date="2022-01" db="EMBL/GenBank/DDBJ databases">
        <authorList>
            <person name="King R."/>
        </authorList>
    </citation>
    <scope>NUCLEOTIDE SEQUENCE</scope>
</reference>
<evidence type="ECO:0000313" key="2">
    <source>
        <dbReference type="Proteomes" id="UP001152798"/>
    </source>
</evidence>
<feature type="non-terminal residue" evidence="1">
    <location>
        <position position="1"/>
    </location>
</feature>
<dbReference type="Proteomes" id="UP001152798">
    <property type="component" value="Chromosome 3"/>
</dbReference>
<dbReference type="AlphaFoldDB" id="A0A9P0EE95"/>
<gene>
    <name evidence="1" type="ORF">NEZAVI_LOCUS5588</name>
</gene>
<organism evidence="1 2">
    <name type="scientific">Nezara viridula</name>
    <name type="common">Southern green stink bug</name>
    <name type="synonym">Cimex viridulus</name>
    <dbReference type="NCBI Taxonomy" id="85310"/>
    <lineage>
        <taxon>Eukaryota</taxon>
        <taxon>Metazoa</taxon>
        <taxon>Ecdysozoa</taxon>
        <taxon>Arthropoda</taxon>
        <taxon>Hexapoda</taxon>
        <taxon>Insecta</taxon>
        <taxon>Pterygota</taxon>
        <taxon>Neoptera</taxon>
        <taxon>Paraneoptera</taxon>
        <taxon>Hemiptera</taxon>
        <taxon>Heteroptera</taxon>
        <taxon>Panheteroptera</taxon>
        <taxon>Pentatomomorpha</taxon>
        <taxon>Pentatomoidea</taxon>
        <taxon>Pentatomidae</taxon>
        <taxon>Pentatominae</taxon>
        <taxon>Nezara</taxon>
    </lineage>
</organism>
<name>A0A9P0EE95_NEZVI</name>
<keyword evidence="2" id="KW-1185">Reference proteome</keyword>
<proteinExistence type="predicted"/>
<dbReference type="OrthoDB" id="10441484at2759"/>
<evidence type="ECO:0000313" key="1">
    <source>
        <dbReference type="EMBL" id="CAH1395283.1"/>
    </source>
</evidence>
<protein>
    <submittedName>
        <fullName evidence="1">Uncharacterized protein</fullName>
    </submittedName>
</protein>
<accession>A0A9P0EE95</accession>
<sequence length="66" mass="7236">IDSRCNKSENHGAEVGVLGRTFLDSSVFLVEAAADYCWAMAEIGELPLETTSPVPLLEELKFHSLK</sequence>
<dbReference type="EMBL" id="OV725079">
    <property type="protein sequence ID" value="CAH1395283.1"/>
    <property type="molecule type" value="Genomic_DNA"/>
</dbReference>